<dbReference type="GO" id="GO:0008270">
    <property type="term" value="F:zinc ion binding"/>
    <property type="evidence" value="ECO:0007669"/>
    <property type="project" value="UniProtKB-KW"/>
</dbReference>
<feature type="region of interest" description="Disordered" evidence="3">
    <location>
        <begin position="70"/>
        <end position="198"/>
    </location>
</feature>
<feature type="compositionally biased region" description="Low complexity" evidence="3">
    <location>
        <begin position="960"/>
        <end position="970"/>
    </location>
</feature>
<name>A0A517LBI4_9PEZI</name>
<evidence type="ECO:0000313" key="6">
    <source>
        <dbReference type="EMBL" id="QDS72996.1"/>
    </source>
</evidence>
<feature type="region of interest" description="Disordered" evidence="3">
    <location>
        <begin position="779"/>
        <end position="805"/>
    </location>
</feature>
<evidence type="ECO:0000259" key="4">
    <source>
        <dbReference type="PROSITE" id="PS50102"/>
    </source>
</evidence>
<dbReference type="SUPFAM" id="SSF57756">
    <property type="entry name" value="Retrovirus zinc finger-like domains"/>
    <property type="match status" value="1"/>
</dbReference>
<feature type="compositionally biased region" description="Low complexity" evidence="3">
    <location>
        <begin position="785"/>
        <end position="796"/>
    </location>
</feature>
<accession>A0A517LBI4</accession>
<protein>
    <recommendedName>
        <fullName evidence="8">CCHC-type domain-containing protein</fullName>
    </recommendedName>
</protein>
<dbReference type="GO" id="GO:0003723">
    <property type="term" value="F:RNA binding"/>
    <property type="evidence" value="ECO:0007669"/>
    <property type="project" value="UniProtKB-UniRule"/>
</dbReference>
<dbReference type="STRING" id="50376.A0A517LBI4"/>
<proteinExistence type="predicted"/>
<feature type="compositionally biased region" description="Polar residues" evidence="3">
    <location>
        <begin position="88"/>
        <end position="101"/>
    </location>
</feature>
<evidence type="ECO:0008006" key="8">
    <source>
        <dbReference type="Google" id="ProtNLM"/>
    </source>
</evidence>
<keyword evidence="1" id="KW-0479">Metal-binding</keyword>
<keyword evidence="7" id="KW-1185">Reference proteome</keyword>
<keyword evidence="1" id="KW-0863">Zinc-finger</keyword>
<dbReference type="PROSITE" id="PS50158">
    <property type="entry name" value="ZF_CCHC"/>
    <property type="match status" value="1"/>
</dbReference>
<dbReference type="SUPFAM" id="SSF54928">
    <property type="entry name" value="RNA-binding domain, RBD"/>
    <property type="match status" value="1"/>
</dbReference>
<dbReference type="EMBL" id="CP042192">
    <property type="protein sequence ID" value="QDS72996.1"/>
    <property type="molecule type" value="Genomic_DNA"/>
</dbReference>
<evidence type="ECO:0000313" key="7">
    <source>
        <dbReference type="Proteomes" id="UP000316270"/>
    </source>
</evidence>
<dbReference type="InterPro" id="IPR012677">
    <property type="entry name" value="Nucleotide-bd_a/b_plait_sf"/>
</dbReference>
<organism evidence="6 7">
    <name type="scientific">Venturia effusa</name>
    <dbReference type="NCBI Taxonomy" id="50376"/>
    <lineage>
        <taxon>Eukaryota</taxon>
        <taxon>Fungi</taxon>
        <taxon>Dikarya</taxon>
        <taxon>Ascomycota</taxon>
        <taxon>Pezizomycotina</taxon>
        <taxon>Dothideomycetes</taxon>
        <taxon>Pleosporomycetidae</taxon>
        <taxon>Venturiales</taxon>
        <taxon>Venturiaceae</taxon>
        <taxon>Venturia</taxon>
    </lineage>
</organism>
<dbReference type="Proteomes" id="UP000316270">
    <property type="component" value="Chromosome 8"/>
</dbReference>
<feature type="region of interest" description="Disordered" evidence="3">
    <location>
        <begin position="818"/>
        <end position="970"/>
    </location>
</feature>
<dbReference type="InterPro" id="IPR000504">
    <property type="entry name" value="RRM_dom"/>
</dbReference>
<sequence>MRQRSIMNYLAANDDVVEDEVRAVATNISTNNPEFEEDSRTAIFSSRGTKRMSPEVVIIARDSNSMDIHEISRSSKRQKTEGAIEGLNKTSVNDSLDQPGQEQACRERGEEPTAVPTASSEHTSSASGRLRRTSKTKQQKISTANSKPKPEPIHEEVTSSTSGPALGTRSRRTSNKSIQAGGTGPSGMEDVKPSSSASRQILGTKVRITSLPSRVTLDELKVFLTGYNHDPLPPLSMNKKKRKKAESLLVTFSSISEAQKALTELNGTKLRSRTVHLEYDDRGATEPQTASEPPSTQNAAPVSQSSLKPQPSRASRVIEIVSDEEEGEISENASAQTLDLPSTGSAEELHQIELINNAARQMAARVSKGKFKLDRTQQNFRDGTALSLSVQWPTLAAARKTVPRDVLRKRLYGIIPFARYDKIRVCLQPTAPKATDAEKCIVIYTSPEAATVAEKYLNSKQFTEQNLSFTIEARRSEDIKEAATAKAAAYKVVPKGVDRESLAIGIAGSAREDIARGMYTTKRYLTFCSNPQSPLFEEKPAAKNAISKQSISSKVNNDDDASKLSSLTTKQTTTQFTSHLPNMSPSSSLTDLPIPVRSIMSQLSEHERKLQTKYNFIERDNEVVFCPLCNERGHMDETCLERACKHCGVFDDHLEASCPYNKKCEKCQERGHVEAECPAKLRRTAADGFIDCNICHKDGHEEEKCPDHFILMFKPPAAPRKVDSINVCCYVCAGPHFGDDCLDRDKMGRKRAPLTESMHVFTASFANRFLTTPLGPVKRYHHQQAASSGRPPAGSSRRGGRFPVVNGRDMNIAMDLDDTHDSLNTLPRRAPPRPGYIPPPPPDEFQPPLPPGPPPPSSSRHYQPPPPSRYDHHSYRGNDGYVQYQGNNTSYSDRPRSYNNVAPPNYPQQQQQQRRGRSRSPGRRRGGGYMGGSESYRDRDGPSYPRGNNSLRGPPPGPPGSSLGGYAVRR</sequence>
<evidence type="ECO:0000259" key="5">
    <source>
        <dbReference type="PROSITE" id="PS50158"/>
    </source>
</evidence>
<feature type="compositionally biased region" description="Polar residues" evidence="3">
    <location>
        <begin position="286"/>
        <end position="313"/>
    </location>
</feature>
<evidence type="ECO:0000256" key="2">
    <source>
        <dbReference type="PROSITE-ProRule" id="PRU00176"/>
    </source>
</evidence>
<dbReference type="OrthoDB" id="7608935at2759"/>
<evidence type="ECO:0000256" key="3">
    <source>
        <dbReference type="SAM" id="MobiDB-lite"/>
    </source>
</evidence>
<feature type="compositionally biased region" description="Polar residues" evidence="3">
    <location>
        <begin position="116"/>
        <end position="127"/>
    </location>
</feature>
<dbReference type="InterPro" id="IPR035979">
    <property type="entry name" value="RBD_domain_sf"/>
</dbReference>
<feature type="compositionally biased region" description="Basic residues" evidence="3">
    <location>
        <begin position="914"/>
        <end position="926"/>
    </location>
</feature>
<feature type="compositionally biased region" description="Polar residues" evidence="3">
    <location>
        <begin position="884"/>
        <end position="902"/>
    </location>
</feature>
<dbReference type="Gene3D" id="3.30.70.330">
    <property type="match status" value="1"/>
</dbReference>
<feature type="domain" description="CCHC-type" evidence="5">
    <location>
        <begin position="663"/>
        <end position="678"/>
    </location>
</feature>
<gene>
    <name evidence="6" type="ORF">FKW77_008956</name>
</gene>
<dbReference type="CDD" id="cd00590">
    <property type="entry name" value="RRM_SF"/>
    <property type="match status" value="1"/>
</dbReference>
<feature type="compositionally biased region" description="Basic and acidic residues" evidence="3">
    <location>
        <begin position="148"/>
        <end position="157"/>
    </location>
</feature>
<evidence type="ECO:0000256" key="1">
    <source>
        <dbReference type="PROSITE-ProRule" id="PRU00047"/>
    </source>
</evidence>
<dbReference type="Gene3D" id="4.10.60.10">
    <property type="entry name" value="Zinc finger, CCHC-type"/>
    <property type="match status" value="2"/>
</dbReference>
<dbReference type="InterPro" id="IPR001878">
    <property type="entry name" value="Znf_CCHC"/>
</dbReference>
<dbReference type="SMART" id="SM00343">
    <property type="entry name" value="ZnF_C2HC"/>
    <property type="match status" value="4"/>
</dbReference>
<dbReference type="InterPro" id="IPR036875">
    <property type="entry name" value="Znf_CCHC_sf"/>
</dbReference>
<feature type="compositionally biased region" description="Basic and acidic residues" evidence="3">
    <location>
        <begin position="70"/>
        <end position="82"/>
    </location>
</feature>
<keyword evidence="2" id="KW-0694">RNA-binding</keyword>
<keyword evidence="1" id="KW-0862">Zinc</keyword>
<dbReference type="AlphaFoldDB" id="A0A517LBI4"/>
<dbReference type="PROSITE" id="PS50102">
    <property type="entry name" value="RRM"/>
    <property type="match status" value="1"/>
</dbReference>
<feature type="domain" description="RRM" evidence="4">
    <location>
        <begin position="204"/>
        <end position="282"/>
    </location>
</feature>
<feature type="compositionally biased region" description="Pro residues" evidence="3">
    <location>
        <begin position="832"/>
        <end position="868"/>
    </location>
</feature>
<feature type="compositionally biased region" description="Basic residues" evidence="3">
    <location>
        <begin position="129"/>
        <end position="138"/>
    </location>
</feature>
<feature type="region of interest" description="Disordered" evidence="3">
    <location>
        <begin position="279"/>
        <end position="315"/>
    </location>
</feature>
<reference evidence="6 7" key="1">
    <citation type="submission" date="2019-07" db="EMBL/GenBank/DDBJ databases">
        <title>Finished genome of Venturia effusa.</title>
        <authorList>
            <person name="Young C.A."/>
            <person name="Cox M.P."/>
            <person name="Ganley A.R.D."/>
            <person name="David W.J."/>
        </authorList>
    </citation>
    <scope>NUCLEOTIDE SEQUENCE [LARGE SCALE GENOMIC DNA]</scope>
    <source>
        <strain evidence="7">albino</strain>
    </source>
</reference>